<dbReference type="PANTHER" id="PTHR46268:SF27">
    <property type="entry name" value="UNIVERSAL STRESS PROTEIN RV2623"/>
    <property type="match status" value="1"/>
</dbReference>
<comment type="similarity">
    <text evidence="1">Belongs to the universal stress protein A family.</text>
</comment>
<dbReference type="InterPro" id="IPR006016">
    <property type="entry name" value="UspA"/>
</dbReference>
<sequence>MTVLVGLGPLDDHSTIEFAATLARSDGQDLSVVSVVPAPWPTPISGGVDGEYAEWASTQGAAAAARAKEFTDEHCQGIEVSTSWVRGRSAPSALRREAARISADLIVLGSSRTRGRIALGSTADALLHSSPIPVAISTHGYAAPRNGVIARATVAFRGDPPSHRALHRTAEVCQRAGASLRVVTFSVTSQGMFTAGVGRSERLVTDQWEESVTQEQTRAVESLADLGIDPAQVEQAVARGADWSKALHRVSWHDDEILVVGSSREGRLTRLFLGPTGTRIVRASPVPAVVVR</sequence>
<proteinExistence type="inferred from homology"/>
<dbReference type="KEGG" id="orz:FNH13_00540"/>
<dbReference type="CDD" id="cd00293">
    <property type="entry name" value="USP-like"/>
    <property type="match status" value="2"/>
</dbReference>
<protein>
    <submittedName>
        <fullName evidence="3">Universal stress protein</fullName>
    </submittedName>
</protein>
<evidence type="ECO:0000313" key="3">
    <source>
        <dbReference type="EMBL" id="QDO86989.1"/>
    </source>
</evidence>
<name>A0A516G647_9MICO</name>
<evidence type="ECO:0000259" key="2">
    <source>
        <dbReference type="Pfam" id="PF00582"/>
    </source>
</evidence>
<dbReference type="OrthoDB" id="5242641at2"/>
<dbReference type="EMBL" id="CP041616">
    <property type="protein sequence ID" value="QDO86989.1"/>
    <property type="molecule type" value="Genomic_DNA"/>
</dbReference>
<dbReference type="InterPro" id="IPR014729">
    <property type="entry name" value="Rossmann-like_a/b/a_fold"/>
</dbReference>
<evidence type="ECO:0000256" key="1">
    <source>
        <dbReference type="ARBA" id="ARBA00008791"/>
    </source>
</evidence>
<accession>A0A516G647</accession>
<feature type="domain" description="UspA" evidence="2">
    <location>
        <begin position="2"/>
        <end position="136"/>
    </location>
</feature>
<feature type="domain" description="UspA" evidence="2">
    <location>
        <begin position="153"/>
        <end position="292"/>
    </location>
</feature>
<dbReference type="Gene3D" id="3.40.50.620">
    <property type="entry name" value="HUPs"/>
    <property type="match status" value="2"/>
</dbReference>
<dbReference type="RefSeq" id="WP_143781652.1">
    <property type="nucleotide sequence ID" value="NZ_CP041616.1"/>
</dbReference>
<dbReference type="Proteomes" id="UP000315395">
    <property type="component" value="Chromosome"/>
</dbReference>
<dbReference type="Pfam" id="PF00582">
    <property type="entry name" value="Usp"/>
    <property type="match status" value="2"/>
</dbReference>
<reference evidence="3 4" key="1">
    <citation type="submission" date="2019-07" db="EMBL/GenBank/DDBJ databases">
        <title>complete genome sequencing of Ornithinimicrobium sp. H23M54.</title>
        <authorList>
            <person name="Bae J.-W."/>
            <person name="Lee S.-Y."/>
        </authorList>
    </citation>
    <scope>NUCLEOTIDE SEQUENCE [LARGE SCALE GENOMIC DNA]</scope>
    <source>
        <strain evidence="3 4">H23M54</strain>
    </source>
</reference>
<dbReference type="SUPFAM" id="SSF52402">
    <property type="entry name" value="Adenine nucleotide alpha hydrolases-like"/>
    <property type="match status" value="2"/>
</dbReference>
<keyword evidence="4" id="KW-1185">Reference proteome</keyword>
<organism evidence="3 4">
    <name type="scientific">Ornithinimicrobium ciconiae</name>
    <dbReference type="NCBI Taxonomy" id="2594265"/>
    <lineage>
        <taxon>Bacteria</taxon>
        <taxon>Bacillati</taxon>
        <taxon>Actinomycetota</taxon>
        <taxon>Actinomycetes</taxon>
        <taxon>Micrococcales</taxon>
        <taxon>Ornithinimicrobiaceae</taxon>
        <taxon>Ornithinimicrobium</taxon>
    </lineage>
</organism>
<dbReference type="AlphaFoldDB" id="A0A516G647"/>
<dbReference type="PANTHER" id="PTHR46268">
    <property type="entry name" value="STRESS RESPONSE PROTEIN NHAX"/>
    <property type="match status" value="1"/>
</dbReference>
<gene>
    <name evidence="3" type="ORF">FNH13_00540</name>
</gene>
<evidence type="ECO:0000313" key="4">
    <source>
        <dbReference type="Proteomes" id="UP000315395"/>
    </source>
</evidence>